<proteinExistence type="inferred from homology"/>
<dbReference type="CDD" id="cd18042">
    <property type="entry name" value="DEXXQc_SETX"/>
    <property type="match status" value="1"/>
</dbReference>
<reference evidence="9 10" key="1">
    <citation type="submission" date="2017-03" db="EMBL/GenBank/DDBJ databases">
        <title>Genomes of endolithic fungi from Antarctica.</title>
        <authorList>
            <person name="Coleine C."/>
            <person name="Masonjones S."/>
            <person name="Stajich J.E."/>
        </authorList>
    </citation>
    <scope>NUCLEOTIDE SEQUENCE [LARGE SCALE GENOMIC DNA]</scope>
    <source>
        <strain evidence="9 10">CCFEE 5187</strain>
    </source>
</reference>
<comment type="similarity">
    <text evidence="1">Belongs to the DNA2/NAM7 helicase family.</text>
</comment>
<dbReference type="SUPFAM" id="SSF52540">
    <property type="entry name" value="P-loop containing nucleoside triphosphate hydrolases"/>
    <property type="match status" value="1"/>
</dbReference>
<evidence type="ECO:0000256" key="5">
    <source>
        <dbReference type="ARBA" id="ARBA00022840"/>
    </source>
</evidence>
<dbReference type="GO" id="GO:0004386">
    <property type="term" value="F:helicase activity"/>
    <property type="evidence" value="ECO:0007669"/>
    <property type="project" value="UniProtKB-KW"/>
</dbReference>
<organism evidence="9 10">
    <name type="scientific">Cryomyces minteri</name>
    <dbReference type="NCBI Taxonomy" id="331657"/>
    <lineage>
        <taxon>Eukaryota</taxon>
        <taxon>Fungi</taxon>
        <taxon>Dikarya</taxon>
        <taxon>Ascomycota</taxon>
        <taxon>Pezizomycotina</taxon>
        <taxon>Dothideomycetes</taxon>
        <taxon>Dothideomycetes incertae sedis</taxon>
        <taxon>Cryomyces</taxon>
    </lineage>
</organism>
<keyword evidence="3" id="KW-0378">Hydrolase</keyword>
<feature type="compositionally biased region" description="Basic and acidic residues" evidence="6">
    <location>
        <begin position="540"/>
        <end position="553"/>
    </location>
</feature>
<keyword evidence="4" id="KW-0347">Helicase</keyword>
<comment type="caution">
    <text evidence="9">The sequence shown here is derived from an EMBL/GenBank/DDBJ whole genome shotgun (WGS) entry which is preliminary data.</text>
</comment>
<feature type="region of interest" description="Disordered" evidence="6">
    <location>
        <begin position="390"/>
        <end position="601"/>
    </location>
</feature>
<sequence>MKEHQAISEKLRLMRDKLDAGEAKGKEAVDLKEEFDAIRRRKAQLGTAIDAARDNENVASRQADLNRKRAQQSVLDDAHVICATLSGSGHDMFQNLNIEFETVVVDEAAQCVEMSALIPLKYGCAKCILVGDPKQLPPTVFSKEAARFQYEQSLFVRMQANHPDDVHLLDTQYRMHPEISVFPSRTFYDGRLLDGGDMAALRKRPWHTSTLLSPYRFFDVQGQHQAAPKGHSLINLAEIDVAMHLFERLTKDFKTYDFTNKIGVITPYKSQLRELKDRFSRRFGQGIFETVEFNTTDAFQGRESEIIIFSCVRASPAGGIGFLQDIRRMNVGLTRAKSSLWVLGNSQSLVRGEFWRKLVEDAQARSRYTTGDLIGALQKASSVSLLATAKNGGNGKVPPPGPANASRRPSVPNVATNGIKQETTRAPPRRPDRVPRRPSASDAILSGNKVKSERNPPAPSSTAMEGVKRKLEDILPKKDSRATMKQERPAEVVPQKRCYSSDEDVEMKDAPSPAEAMLEGEDTASNVSKIKSIKGTTNDKSLKAKIEPVDKKPSILLAGVPPMPASRAGGAPTPAPLRPPKRRRPTADPFMPKQPHRPKPT</sequence>
<evidence type="ECO:0000256" key="3">
    <source>
        <dbReference type="ARBA" id="ARBA00022801"/>
    </source>
</evidence>
<gene>
    <name evidence="9" type="ORF">B0A49_09282</name>
</gene>
<dbReference type="Proteomes" id="UP000308768">
    <property type="component" value="Unassembled WGS sequence"/>
</dbReference>
<evidence type="ECO:0000256" key="1">
    <source>
        <dbReference type="ARBA" id="ARBA00007913"/>
    </source>
</evidence>
<feature type="domain" description="DNA2/NAM7 helicase helicase" evidence="7">
    <location>
        <begin position="5"/>
        <end position="143"/>
    </location>
</feature>
<evidence type="ECO:0008006" key="11">
    <source>
        <dbReference type="Google" id="ProtNLM"/>
    </source>
</evidence>
<dbReference type="InterPro" id="IPR041677">
    <property type="entry name" value="DNA2/NAM7_AAA_11"/>
</dbReference>
<dbReference type="GO" id="GO:0001147">
    <property type="term" value="F:transcription termination site sequence-specific DNA binding"/>
    <property type="evidence" value="ECO:0007669"/>
    <property type="project" value="TreeGrafter"/>
</dbReference>
<dbReference type="GO" id="GO:0006369">
    <property type="term" value="P:termination of RNA polymerase II transcription"/>
    <property type="evidence" value="ECO:0007669"/>
    <property type="project" value="TreeGrafter"/>
</dbReference>
<feature type="compositionally biased region" description="Polar residues" evidence="6">
    <location>
        <begin position="523"/>
        <end position="539"/>
    </location>
</feature>
<dbReference type="GO" id="GO:0005524">
    <property type="term" value="F:ATP binding"/>
    <property type="evidence" value="ECO:0007669"/>
    <property type="project" value="UniProtKB-KW"/>
</dbReference>
<feature type="domain" description="DNA2/NAM7 helicase-like C-terminal" evidence="8">
    <location>
        <begin position="150"/>
        <end position="346"/>
    </location>
</feature>
<dbReference type="Gene3D" id="3.40.50.300">
    <property type="entry name" value="P-loop containing nucleotide triphosphate hydrolases"/>
    <property type="match status" value="2"/>
</dbReference>
<dbReference type="InterPro" id="IPR047187">
    <property type="entry name" value="SF1_C_Upf1"/>
</dbReference>
<dbReference type="Pfam" id="PF13086">
    <property type="entry name" value="AAA_11"/>
    <property type="match status" value="1"/>
</dbReference>
<keyword evidence="2" id="KW-0547">Nucleotide-binding</keyword>
<accession>A0A4U0WWI2</accession>
<dbReference type="GO" id="GO:0016787">
    <property type="term" value="F:hydrolase activity"/>
    <property type="evidence" value="ECO:0007669"/>
    <property type="project" value="UniProtKB-KW"/>
</dbReference>
<evidence type="ECO:0000313" key="10">
    <source>
        <dbReference type="Proteomes" id="UP000308768"/>
    </source>
</evidence>
<evidence type="ECO:0000256" key="6">
    <source>
        <dbReference type="SAM" id="MobiDB-lite"/>
    </source>
</evidence>
<dbReference type="InterPro" id="IPR041679">
    <property type="entry name" value="DNA2/NAM7-like_C"/>
</dbReference>
<evidence type="ECO:0000256" key="4">
    <source>
        <dbReference type="ARBA" id="ARBA00022806"/>
    </source>
</evidence>
<name>A0A4U0WWI2_9PEZI</name>
<dbReference type="GO" id="GO:0005694">
    <property type="term" value="C:chromosome"/>
    <property type="evidence" value="ECO:0007669"/>
    <property type="project" value="UniProtKB-ARBA"/>
</dbReference>
<evidence type="ECO:0000313" key="9">
    <source>
        <dbReference type="EMBL" id="TKA67128.1"/>
    </source>
</evidence>
<protein>
    <recommendedName>
        <fullName evidence="11">DNA2/NAM7 helicase-like C-terminal domain-containing protein</fullName>
    </recommendedName>
</protein>
<dbReference type="STRING" id="331657.A0A4U0WWI2"/>
<dbReference type="GO" id="GO:0016604">
    <property type="term" value="C:nuclear body"/>
    <property type="evidence" value="ECO:0007669"/>
    <property type="project" value="TreeGrafter"/>
</dbReference>
<dbReference type="FunFam" id="3.40.50.300:FF:000326">
    <property type="entry name" value="P-loop containing nucleoside triphosphate hydrolase"/>
    <property type="match status" value="1"/>
</dbReference>
<evidence type="ECO:0000259" key="8">
    <source>
        <dbReference type="Pfam" id="PF13087"/>
    </source>
</evidence>
<dbReference type="EMBL" id="NAJN01000945">
    <property type="protein sequence ID" value="TKA67128.1"/>
    <property type="molecule type" value="Genomic_DNA"/>
</dbReference>
<dbReference type="PANTHER" id="PTHR10887">
    <property type="entry name" value="DNA2/NAM7 HELICASE FAMILY"/>
    <property type="match status" value="1"/>
</dbReference>
<dbReference type="CDD" id="cd18808">
    <property type="entry name" value="SF1_C_Upf1"/>
    <property type="match status" value="1"/>
</dbReference>
<keyword evidence="10" id="KW-1185">Reference proteome</keyword>
<feature type="compositionally biased region" description="Basic and acidic residues" evidence="6">
    <location>
        <begin position="466"/>
        <end position="490"/>
    </location>
</feature>
<dbReference type="PANTHER" id="PTHR10887:SF495">
    <property type="entry name" value="HELICASE SENATAXIN ISOFORM X1-RELATED"/>
    <property type="match status" value="1"/>
</dbReference>
<dbReference type="OrthoDB" id="6513042at2759"/>
<evidence type="ECO:0000256" key="2">
    <source>
        <dbReference type="ARBA" id="ARBA00022741"/>
    </source>
</evidence>
<dbReference type="Pfam" id="PF13087">
    <property type="entry name" value="AAA_12"/>
    <property type="match status" value="1"/>
</dbReference>
<keyword evidence="5" id="KW-0067">ATP-binding</keyword>
<evidence type="ECO:0000259" key="7">
    <source>
        <dbReference type="Pfam" id="PF13086"/>
    </source>
</evidence>
<dbReference type="AlphaFoldDB" id="A0A4U0WWI2"/>
<dbReference type="InterPro" id="IPR027417">
    <property type="entry name" value="P-loop_NTPase"/>
</dbReference>
<dbReference type="InterPro" id="IPR045055">
    <property type="entry name" value="DNA2/NAM7-like"/>
</dbReference>